<name>A0A5B7IGG3_PORTR</name>
<gene>
    <name evidence="1" type="ORF">E2C01_075698</name>
</gene>
<dbReference type="AlphaFoldDB" id="A0A5B7IGG3"/>
<dbReference type="EMBL" id="VSRR010055915">
    <property type="protein sequence ID" value="MPC81096.1"/>
    <property type="molecule type" value="Genomic_DNA"/>
</dbReference>
<dbReference type="Proteomes" id="UP000324222">
    <property type="component" value="Unassembled WGS sequence"/>
</dbReference>
<proteinExistence type="predicted"/>
<reference evidence="1 2" key="1">
    <citation type="submission" date="2019-05" db="EMBL/GenBank/DDBJ databases">
        <title>Another draft genome of Portunus trituberculatus and its Hox gene families provides insights of decapod evolution.</title>
        <authorList>
            <person name="Jeong J.-H."/>
            <person name="Song I."/>
            <person name="Kim S."/>
            <person name="Choi T."/>
            <person name="Kim D."/>
            <person name="Ryu S."/>
            <person name="Kim W."/>
        </authorList>
    </citation>
    <scope>NUCLEOTIDE SEQUENCE [LARGE SCALE GENOMIC DNA]</scope>
    <source>
        <tissue evidence="1">Muscle</tissue>
    </source>
</reference>
<comment type="caution">
    <text evidence="1">The sequence shown here is derived from an EMBL/GenBank/DDBJ whole genome shotgun (WGS) entry which is preliminary data.</text>
</comment>
<evidence type="ECO:0000313" key="1">
    <source>
        <dbReference type="EMBL" id="MPC81096.1"/>
    </source>
</evidence>
<protein>
    <submittedName>
        <fullName evidence="1">Uncharacterized protein</fullName>
    </submittedName>
</protein>
<organism evidence="1 2">
    <name type="scientific">Portunus trituberculatus</name>
    <name type="common">Swimming crab</name>
    <name type="synonym">Neptunus trituberculatus</name>
    <dbReference type="NCBI Taxonomy" id="210409"/>
    <lineage>
        <taxon>Eukaryota</taxon>
        <taxon>Metazoa</taxon>
        <taxon>Ecdysozoa</taxon>
        <taxon>Arthropoda</taxon>
        <taxon>Crustacea</taxon>
        <taxon>Multicrustacea</taxon>
        <taxon>Malacostraca</taxon>
        <taxon>Eumalacostraca</taxon>
        <taxon>Eucarida</taxon>
        <taxon>Decapoda</taxon>
        <taxon>Pleocyemata</taxon>
        <taxon>Brachyura</taxon>
        <taxon>Eubrachyura</taxon>
        <taxon>Portunoidea</taxon>
        <taxon>Portunidae</taxon>
        <taxon>Portuninae</taxon>
        <taxon>Portunus</taxon>
    </lineage>
</organism>
<accession>A0A5B7IGG3</accession>
<keyword evidence="2" id="KW-1185">Reference proteome</keyword>
<evidence type="ECO:0000313" key="2">
    <source>
        <dbReference type="Proteomes" id="UP000324222"/>
    </source>
</evidence>
<sequence length="120" mass="13246">MEGVKEKQIKLQNNLKGNLLLRRKVSIAKGALGVCRRTGIQYATRLSCVAVEQRRLREAEQLRATSRQPHLACCQFVLALGAGGYVTFSSRVTRSTAHAHPPSPTPSRNPELIQAHVAYL</sequence>